<name>A0ABV2CTU1_9RHOO</name>
<keyword evidence="9" id="KW-1185">Reference proteome</keyword>
<dbReference type="PANTHER" id="PTHR33452">
    <property type="entry name" value="OXIDOREDUCTASE CATD-RELATED"/>
    <property type="match status" value="1"/>
</dbReference>
<dbReference type="Pfam" id="PF07681">
    <property type="entry name" value="DoxX"/>
    <property type="match status" value="1"/>
</dbReference>
<feature type="transmembrane region" description="Helical" evidence="7">
    <location>
        <begin position="12"/>
        <end position="35"/>
    </location>
</feature>
<dbReference type="InterPro" id="IPR051907">
    <property type="entry name" value="DoxX-like_oxidoreductase"/>
</dbReference>
<dbReference type="Proteomes" id="UP001548590">
    <property type="component" value="Unassembled WGS sequence"/>
</dbReference>
<accession>A0ABV2CTU1</accession>
<evidence type="ECO:0000256" key="1">
    <source>
        <dbReference type="ARBA" id="ARBA00004651"/>
    </source>
</evidence>
<feature type="transmembrane region" description="Helical" evidence="7">
    <location>
        <begin position="106"/>
        <end position="125"/>
    </location>
</feature>
<keyword evidence="3" id="KW-1003">Cell membrane</keyword>
<reference evidence="8 9" key="1">
    <citation type="submission" date="2024-07" db="EMBL/GenBank/DDBJ databases">
        <title>Uliginosibacterium paludis KCTC:42655.</title>
        <authorList>
            <person name="Kim M.K."/>
        </authorList>
    </citation>
    <scope>NUCLEOTIDE SEQUENCE [LARGE SCALE GENOMIC DNA]</scope>
    <source>
        <strain evidence="8 9">KCTC 42655</strain>
    </source>
</reference>
<keyword evidence="4 7" id="KW-0812">Transmembrane</keyword>
<evidence type="ECO:0000313" key="8">
    <source>
        <dbReference type="EMBL" id="MET1491298.1"/>
    </source>
</evidence>
<dbReference type="RefSeq" id="WP_345930345.1">
    <property type="nucleotide sequence ID" value="NZ_JBDIVF010000016.1"/>
</dbReference>
<evidence type="ECO:0000313" key="9">
    <source>
        <dbReference type="Proteomes" id="UP001548590"/>
    </source>
</evidence>
<dbReference type="EMBL" id="JBEWLZ010000010">
    <property type="protein sequence ID" value="MET1491298.1"/>
    <property type="molecule type" value="Genomic_DNA"/>
</dbReference>
<evidence type="ECO:0000256" key="4">
    <source>
        <dbReference type="ARBA" id="ARBA00022692"/>
    </source>
</evidence>
<dbReference type="PANTHER" id="PTHR33452:SF1">
    <property type="entry name" value="INNER MEMBRANE PROTEIN YPHA-RELATED"/>
    <property type="match status" value="1"/>
</dbReference>
<gene>
    <name evidence="8" type="ORF">ABVT11_15770</name>
</gene>
<evidence type="ECO:0000256" key="5">
    <source>
        <dbReference type="ARBA" id="ARBA00022989"/>
    </source>
</evidence>
<sequence>MDSNDNGKLVLRLMLGGMLLLHGAAKLFGGVDFIVPALQARGLPGALAHLVYVGEVIAPLAIVFGVFTRLAAGIVVINMLFAVWLMHMEQLGEITQNGGWALELQAFYLFSAIAIAIFGAGRFSLGGPTGRYN</sequence>
<keyword evidence="6 7" id="KW-0472">Membrane</keyword>
<keyword evidence="5 7" id="KW-1133">Transmembrane helix</keyword>
<dbReference type="InterPro" id="IPR032808">
    <property type="entry name" value="DoxX"/>
</dbReference>
<organism evidence="8 9">
    <name type="scientific">Uliginosibacterium paludis</name>
    <dbReference type="NCBI Taxonomy" id="1615952"/>
    <lineage>
        <taxon>Bacteria</taxon>
        <taxon>Pseudomonadati</taxon>
        <taxon>Pseudomonadota</taxon>
        <taxon>Betaproteobacteria</taxon>
        <taxon>Rhodocyclales</taxon>
        <taxon>Zoogloeaceae</taxon>
        <taxon>Uliginosibacterium</taxon>
    </lineage>
</organism>
<comment type="caution">
    <text evidence="8">The sequence shown here is derived from an EMBL/GenBank/DDBJ whole genome shotgun (WGS) entry which is preliminary data.</text>
</comment>
<proteinExistence type="inferred from homology"/>
<protein>
    <submittedName>
        <fullName evidence="8">DoxX family protein</fullName>
    </submittedName>
</protein>
<comment type="similarity">
    <text evidence="2">Belongs to the DoxX family.</text>
</comment>
<evidence type="ECO:0000256" key="3">
    <source>
        <dbReference type="ARBA" id="ARBA00022475"/>
    </source>
</evidence>
<evidence type="ECO:0000256" key="2">
    <source>
        <dbReference type="ARBA" id="ARBA00006679"/>
    </source>
</evidence>
<feature type="transmembrane region" description="Helical" evidence="7">
    <location>
        <begin position="56"/>
        <end position="86"/>
    </location>
</feature>
<evidence type="ECO:0000256" key="7">
    <source>
        <dbReference type="SAM" id="Phobius"/>
    </source>
</evidence>
<evidence type="ECO:0000256" key="6">
    <source>
        <dbReference type="ARBA" id="ARBA00023136"/>
    </source>
</evidence>
<comment type="subcellular location">
    <subcellularLocation>
        <location evidence="1">Cell membrane</location>
        <topology evidence="1">Multi-pass membrane protein</topology>
    </subcellularLocation>
</comment>